<dbReference type="InterPro" id="IPR036047">
    <property type="entry name" value="F-box-like_dom_sf"/>
</dbReference>
<dbReference type="Proteomes" id="UP000324897">
    <property type="component" value="Unassembled WGS sequence"/>
</dbReference>
<dbReference type="SUPFAM" id="SSF52047">
    <property type="entry name" value="RNI-like"/>
    <property type="match status" value="1"/>
</dbReference>
<dbReference type="PANTHER" id="PTHR32141">
    <property type="match status" value="1"/>
</dbReference>
<dbReference type="Gene3D" id="3.80.10.10">
    <property type="entry name" value="Ribonuclease Inhibitor"/>
    <property type="match status" value="1"/>
</dbReference>
<sequence>MHPEMVSMARSQRMDPQELEALMGRVLSYIHHAIPDPPVSVDGDLCILFDAQGRGLDRISGLPDALLRNIVLRLPVKDAARTTALSRRWRPIWYSAPLILVDSHLLPAGDDKIPKHVEREDSTAVAAAVSCILAAHPGPIRCAHLTCCYMDEFRGQVARWLQHLTVKGVQELFLINRPWPLDLRRHMPATIFSMATLTRLYLGFWRFPDTFGLPRGAAFPYLRELGLCCVIIDDRDIDYILARSPVLDILCFEGHLFTSLKLRLVSQSLRCLQLHGCKVESITVAGIPVNPSSMVPSLETLALPVQFGVRNDVKLLPSFLRCFPNLKTLHILCKTTTESTGRLNLKFWQESGAIECIQSHITMLAFHDFRGERSELAFLKFFIENAQMLKTLVLQFAHGYVSSETEAKSQVNALFSGKRGAASCKVMVCQNRLEEGGDFWDFKRGFDYSDPFALFRCQGHCLFTV</sequence>
<dbReference type="CDD" id="cd22160">
    <property type="entry name" value="F-box_AtFBL13-like"/>
    <property type="match status" value="1"/>
</dbReference>
<feature type="non-terminal residue" evidence="2">
    <location>
        <position position="1"/>
    </location>
</feature>
<dbReference type="InterPro" id="IPR032675">
    <property type="entry name" value="LRR_dom_sf"/>
</dbReference>
<dbReference type="SUPFAM" id="SSF81383">
    <property type="entry name" value="F-box domain"/>
    <property type="match status" value="1"/>
</dbReference>
<accession>A0A5J9T7A2</accession>
<name>A0A5J9T7A2_9POAL</name>
<dbReference type="Pfam" id="PF24758">
    <property type="entry name" value="LRR_At5g56370"/>
    <property type="match status" value="1"/>
</dbReference>
<dbReference type="PANTHER" id="PTHR32141:SF41">
    <property type="entry name" value="OS04G0208600 PROTEIN"/>
    <property type="match status" value="1"/>
</dbReference>
<keyword evidence="3" id="KW-1185">Reference proteome</keyword>
<dbReference type="InterPro" id="IPR001810">
    <property type="entry name" value="F-box_dom"/>
</dbReference>
<comment type="caution">
    <text evidence="2">The sequence shown here is derived from an EMBL/GenBank/DDBJ whole genome shotgun (WGS) entry which is preliminary data.</text>
</comment>
<gene>
    <name evidence="2" type="ORF">EJB05_47314</name>
</gene>
<feature type="domain" description="F-box" evidence="1">
    <location>
        <begin position="56"/>
        <end position="92"/>
    </location>
</feature>
<dbReference type="OrthoDB" id="629734at2759"/>
<dbReference type="InterPro" id="IPR055411">
    <property type="entry name" value="LRR_FXL15/At3g58940/PEG3-like"/>
</dbReference>
<dbReference type="EMBL" id="RWGY01000045">
    <property type="protein sequence ID" value="TVU07266.1"/>
    <property type="molecule type" value="Genomic_DNA"/>
</dbReference>
<protein>
    <recommendedName>
        <fullName evidence="1">F-box domain-containing protein</fullName>
    </recommendedName>
</protein>
<evidence type="ECO:0000259" key="1">
    <source>
        <dbReference type="PROSITE" id="PS50181"/>
    </source>
</evidence>
<reference evidence="2 3" key="1">
    <citation type="journal article" date="2019" name="Sci. Rep.">
        <title>A high-quality genome of Eragrostis curvula grass provides insights into Poaceae evolution and supports new strategies to enhance forage quality.</title>
        <authorList>
            <person name="Carballo J."/>
            <person name="Santos B.A.C.M."/>
            <person name="Zappacosta D."/>
            <person name="Garbus I."/>
            <person name="Selva J.P."/>
            <person name="Gallo C.A."/>
            <person name="Diaz A."/>
            <person name="Albertini E."/>
            <person name="Caccamo M."/>
            <person name="Echenique V."/>
        </authorList>
    </citation>
    <scope>NUCLEOTIDE SEQUENCE [LARGE SCALE GENOMIC DNA]</scope>
    <source>
        <strain evidence="3">cv. Victoria</strain>
        <tissue evidence="2">Leaf</tissue>
    </source>
</reference>
<evidence type="ECO:0000313" key="3">
    <source>
        <dbReference type="Proteomes" id="UP000324897"/>
    </source>
</evidence>
<proteinExistence type="predicted"/>
<dbReference type="PROSITE" id="PS50181">
    <property type="entry name" value="FBOX"/>
    <property type="match status" value="1"/>
</dbReference>
<dbReference type="InterPro" id="IPR053781">
    <property type="entry name" value="F-box_AtFBL13-like"/>
</dbReference>
<dbReference type="Pfam" id="PF08387">
    <property type="entry name" value="FBD"/>
    <property type="match status" value="1"/>
</dbReference>
<organism evidence="2 3">
    <name type="scientific">Eragrostis curvula</name>
    <name type="common">weeping love grass</name>
    <dbReference type="NCBI Taxonomy" id="38414"/>
    <lineage>
        <taxon>Eukaryota</taxon>
        <taxon>Viridiplantae</taxon>
        <taxon>Streptophyta</taxon>
        <taxon>Embryophyta</taxon>
        <taxon>Tracheophyta</taxon>
        <taxon>Spermatophyta</taxon>
        <taxon>Magnoliopsida</taxon>
        <taxon>Liliopsida</taxon>
        <taxon>Poales</taxon>
        <taxon>Poaceae</taxon>
        <taxon>PACMAD clade</taxon>
        <taxon>Chloridoideae</taxon>
        <taxon>Eragrostideae</taxon>
        <taxon>Eragrostidinae</taxon>
        <taxon>Eragrostis</taxon>
    </lineage>
</organism>
<dbReference type="AlphaFoldDB" id="A0A5J9T7A2"/>
<dbReference type="InterPro" id="IPR006566">
    <property type="entry name" value="FBD"/>
</dbReference>
<dbReference type="Gramene" id="TVU07266">
    <property type="protein sequence ID" value="TVU07266"/>
    <property type="gene ID" value="EJB05_47314"/>
</dbReference>
<evidence type="ECO:0000313" key="2">
    <source>
        <dbReference type="EMBL" id="TVU07266.1"/>
    </source>
</evidence>
<dbReference type="Pfam" id="PF00646">
    <property type="entry name" value="F-box"/>
    <property type="match status" value="1"/>
</dbReference>
<dbReference type="InterPro" id="IPR055302">
    <property type="entry name" value="F-box_dom-containing"/>
</dbReference>